<keyword evidence="3" id="KW-0378">Hydrolase</keyword>
<feature type="domain" description="Peptidase M20 dimerisation" evidence="6">
    <location>
        <begin position="148"/>
        <end position="248"/>
    </location>
</feature>
<proteinExistence type="predicted"/>
<dbReference type="Pfam" id="PF01546">
    <property type="entry name" value="Peptidase_M20"/>
    <property type="match status" value="1"/>
</dbReference>
<dbReference type="InterPro" id="IPR002933">
    <property type="entry name" value="Peptidase_M20"/>
</dbReference>
<evidence type="ECO:0000259" key="6">
    <source>
        <dbReference type="Pfam" id="PF07687"/>
    </source>
</evidence>
<dbReference type="Gene3D" id="3.40.630.10">
    <property type="entry name" value="Zn peptidases"/>
    <property type="match status" value="1"/>
</dbReference>
<dbReference type="AlphaFoldDB" id="A0A4Q2T377"/>
<reference evidence="7 8" key="1">
    <citation type="submission" date="2019-01" db="EMBL/GenBank/DDBJ databases">
        <title>Novel species of Nocardioides.</title>
        <authorList>
            <person name="Liu Q."/>
            <person name="X Y.-H."/>
        </authorList>
    </citation>
    <scope>NUCLEOTIDE SEQUENCE [LARGE SCALE GENOMIC DNA]</scope>
    <source>
        <strain evidence="7 8">HLT2-9</strain>
    </source>
</reference>
<dbReference type="Gene3D" id="3.30.70.360">
    <property type="match status" value="1"/>
</dbReference>
<dbReference type="SUPFAM" id="SSF55031">
    <property type="entry name" value="Bacterial exopeptidase dimerisation domain"/>
    <property type="match status" value="1"/>
</dbReference>
<dbReference type="PROSITE" id="PS00758">
    <property type="entry name" value="ARGE_DAPE_CPG2_1"/>
    <property type="match status" value="1"/>
</dbReference>
<dbReference type="Proteomes" id="UP000291101">
    <property type="component" value="Unassembled WGS sequence"/>
</dbReference>
<name>A0A4Q2T377_9ACTN</name>
<evidence type="ECO:0000256" key="1">
    <source>
        <dbReference type="ARBA" id="ARBA00001947"/>
    </source>
</evidence>
<comment type="caution">
    <text evidence="7">The sequence shown here is derived from an EMBL/GenBank/DDBJ whole genome shotgun (WGS) entry which is preliminary data.</text>
</comment>
<evidence type="ECO:0000256" key="5">
    <source>
        <dbReference type="PIRSR" id="PIRSR037238-1"/>
    </source>
</evidence>
<evidence type="ECO:0000256" key="4">
    <source>
        <dbReference type="ARBA" id="ARBA00022833"/>
    </source>
</evidence>
<dbReference type="OrthoDB" id="9783294at2"/>
<organism evidence="7 8">
    <name type="scientific">Nocardioides zhouii</name>
    <dbReference type="NCBI Taxonomy" id="1168729"/>
    <lineage>
        <taxon>Bacteria</taxon>
        <taxon>Bacillati</taxon>
        <taxon>Actinomycetota</taxon>
        <taxon>Actinomycetes</taxon>
        <taxon>Propionibacteriales</taxon>
        <taxon>Nocardioidaceae</taxon>
        <taxon>Nocardioides</taxon>
    </lineage>
</organism>
<dbReference type="CDD" id="cd03885">
    <property type="entry name" value="M20_CPDG2"/>
    <property type="match status" value="1"/>
</dbReference>
<dbReference type="EMBL" id="SDWV01000009">
    <property type="protein sequence ID" value="RYC11159.1"/>
    <property type="molecule type" value="Genomic_DNA"/>
</dbReference>
<dbReference type="GO" id="GO:0016787">
    <property type="term" value="F:hydrolase activity"/>
    <property type="evidence" value="ECO:0007669"/>
    <property type="project" value="UniProtKB-KW"/>
</dbReference>
<dbReference type="Pfam" id="PF07687">
    <property type="entry name" value="M20_dimer"/>
    <property type="match status" value="1"/>
</dbReference>
<feature type="active site" evidence="5">
    <location>
        <position position="58"/>
    </location>
</feature>
<accession>A0A4Q2T377</accession>
<evidence type="ECO:0000313" key="8">
    <source>
        <dbReference type="Proteomes" id="UP000291101"/>
    </source>
</evidence>
<dbReference type="PIRSF" id="PIRSF037238">
    <property type="entry name" value="Carboxypeptidase_G2"/>
    <property type="match status" value="1"/>
</dbReference>
<dbReference type="PANTHER" id="PTHR43808">
    <property type="entry name" value="ACETYLORNITHINE DEACETYLASE"/>
    <property type="match status" value="1"/>
</dbReference>
<dbReference type="SUPFAM" id="SSF53187">
    <property type="entry name" value="Zn-dependent exopeptidases"/>
    <property type="match status" value="1"/>
</dbReference>
<protein>
    <submittedName>
        <fullName evidence="7">M20 family peptidase</fullName>
    </submittedName>
</protein>
<gene>
    <name evidence="7" type="ORF">EUA94_10890</name>
</gene>
<feature type="active site" evidence="5">
    <location>
        <position position="114"/>
    </location>
</feature>
<keyword evidence="2" id="KW-0479">Metal-binding</keyword>
<dbReference type="InterPro" id="IPR017150">
    <property type="entry name" value="Pept_M20_glutamate_carboxypep"/>
</dbReference>
<keyword evidence="8" id="KW-1185">Reference proteome</keyword>
<comment type="cofactor">
    <cofactor evidence="1">
        <name>Zn(2+)</name>
        <dbReference type="ChEBI" id="CHEBI:29105"/>
    </cofactor>
</comment>
<dbReference type="PANTHER" id="PTHR43808:SF9">
    <property type="entry name" value="BLL0789 PROTEIN"/>
    <property type="match status" value="1"/>
</dbReference>
<evidence type="ECO:0000313" key="7">
    <source>
        <dbReference type="EMBL" id="RYC11159.1"/>
    </source>
</evidence>
<evidence type="ECO:0000256" key="3">
    <source>
        <dbReference type="ARBA" id="ARBA00022801"/>
    </source>
</evidence>
<dbReference type="InterPro" id="IPR050072">
    <property type="entry name" value="Peptidase_M20A"/>
</dbReference>
<dbReference type="InterPro" id="IPR001261">
    <property type="entry name" value="ArgE/DapE_CS"/>
</dbReference>
<sequence>METPSSDATRLDAVHDVVAGWGAEVLGRDPERVVVDGVPHLLWRTEEAPAVLLLGHLDTVFAAGTIDRRPFRVADGRATGPGVFDMKAGVVTALEALDGVARPERVALLLTGDEEVGSITSRALIEEVARSAGAVLVLEPSLGGALKVGRKGGSFYHLDFHGRAAHAGLEPERGRNALLELARWALELPALADPARGTTVTPTVASAGTTVNVVPDRATLTVDVRATTLAEQTRVDEAVRAMVARHDGADGVVVRVDGGINRPPLETSGSEALVALCRGEARRLGLDEPETASVGGASDGNFTAALGIPTLDGLGPNGDGAHAEHEWVEVASIAERAAIVAGMVAVLTGARE</sequence>
<dbReference type="InterPro" id="IPR036264">
    <property type="entry name" value="Bact_exopeptidase_dim_dom"/>
</dbReference>
<keyword evidence="4" id="KW-0862">Zinc</keyword>
<dbReference type="GO" id="GO:0046872">
    <property type="term" value="F:metal ion binding"/>
    <property type="evidence" value="ECO:0007669"/>
    <property type="project" value="UniProtKB-KW"/>
</dbReference>
<evidence type="ECO:0000256" key="2">
    <source>
        <dbReference type="ARBA" id="ARBA00022723"/>
    </source>
</evidence>
<dbReference type="InterPro" id="IPR011650">
    <property type="entry name" value="Peptidase_M20_dimer"/>
</dbReference>